<protein>
    <recommendedName>
        <fullName evidence="1">Transposase IS66 central domain-containing protein</fullName>
    </recommendedName>
</protein>
<dbReference type="Pfam" id="PF03050">
    <property type="entry name" value="DDE_Tnp_IS66"/>
    <property type="match status" value="1"/>
</dbReference>
<keyword evidence="3" id="KW-1185">Reference proteome</keyword>
<gene>
    <name evidence="2" type="ORF">SOIL9_85480</name>
</gene>
<evidence type="ECO:0000313" key="3">
    <source>
        <dbReference type="Proteomes" id="UP000464178"/>
    </source>
</evidence>
<dbReference type="InterPro" id="IPR004291">
    <property type="entry name" value="Transposase_IS66_central"/>
</dbReference>
<dbReference type="KEGG" id="gms:SOIL9_85480"/>
<dbReference type="PANTHER" id="PTHR33678">
    <property type="entry name" value="BLL1576 PROTEIN"/>
    <property type="match status" value="1"/>
</dbReference>
<feature type="domain" description="Transposase IS66 central" evidence="1">
    <location>
        <begin position="45"/>
        <end position="103"/>
    </location>
</feature>
<dbReference type="InterPro" id="IPR052344">
    <property type="entry name" value="Transposase-related"/>
</dbReference>
<dbReference type="AlphaFoldDB" id="A0A6P2DC14"/>
<proteinExistence type="predicted"/>
<dbReference type="Proteomes" id="UP000464178">
    <property type="component" value="Chromosome"/>
</dbReference>
<organism evidence="2 3">
    <name type="scientific">Gemmata massiliana</name>
    <dbReference type="NCBI Taxonomy" id="1210884"/>
    <lineage>
        <taxon>Bacteria</taxon>
        <taxon>Pseudomonadati</taxon>
        <taxon>Planctomycetota</taxon>
        <taxon>Planctomycetia</taxon>
        <taxon>Gemmatales</taxon>
        <taxon>Gemmataceae</taxon>
        <taxon>Gemmata</taxon>
    </lineage>
</organism>
<reference evidence="2 3" key="1">
    <citation type="submission" date="2019-05" db="EMBL/GenBank/DDBJ databases">
        <authorList>
            <consortium name="Science for Life Laboratories"/>
        </authorList>
    </citation>
    <scope>NUCLEOTIDE SEQUENCE [LARGE SCALE GENOMIC DNA]</scope>
    <source>
        <strain evidence="2">Soil9</strain>
    </source>
</reference>
<dbReference type="EMBL" id="LR593886">
    <property type="protein sequence ID" value="VTR99348.1"/>
    <property type="molecule type" value="Genomic_DNA"/>
</dbReference>
<sequence>MIALFTEAIHGCNGYVPGAWTDNQLDAHRVSFDDRLLGLVSRPRAVPEYATLARHLRNPFEQWFAFVFDPRIEPTNWQAEQAIRPAVVNRKVWGGNRTAAGLRAQGVLMSVFETCHRQAHSVVDHVGQTLRWFGSRLLPRPLLFGG</sequence>
<name>A0A6P2DC14_9BACT</name>
<accession>A0A6P2DC14</accession>
<dbReference type="PANTHER" id="PTHR33678:SF1">
    <property type="entry name" value="BLL1576 PROTEIN"/>
    <property type="match status" value="1"/>
</dbReference>
<evidence type="ECO:0000259" key="1">
    <source>
        <dbReference type="Pfam" id="PF03050"/>
    </source>
</evidence>
<evidence type="ECO:0000313" key="2">
    <source>
        <dbReference type="EMBL" id="VTR99348.1"/>
    </source>
</evidence>